<protein>
    <submittedName>
        <fullName evidence="1">Uncharacterized protein</fullName>
    </submittedName>
</protein>
<dbReference type="Proteomes" id="UP001241377">
    <property type="component" value="Unassembled WGS sequence"/>
</dbReference>
<evidence type="ECO:0000313" key="1">
    <source>
        <dbReference type="EMBL" id="KAJ9095194.1"/>
    </source>
</evidence>
<comment type="caution">
    <text evidence="1">The sequence shown here is derived from an EMBL/GenBank/DDBJ whole genome shotgun (WGS) entry which is preliminary data.</text>
</comment>
<reference evidence="1" key="1">
    <citation type="submission" date="2023-04" db="EMBL/GenBank/DDBJ databases">
        <title>Draft Genome sequencing of Naganishia species isolated from polar environments using Oxford Nanopore Technology.</title>
        <authorList>
            <person name="Leo P."/>
            <person name="Venkateswaran K."/>
        </authorList>
    </citation>
    <scope>NUCLEOTIDE SEQUENCE</scope>
    <source>
        <strain evidence="1">MNA-CCFEE 5261</strain>
    </source>
</reference>
<sequence>MAHTRNCGNGGKKEKEHKRLTSANIQILQSLGYTAQQTSLSSTGSIIDLRSTQRDTQEDDTTEFLRALLAESQDAAVNTFGAGSFCVGNVSDDPDIEDFTDPVQVSCNIDDQAGIIKGSKLYNLLAGLGNLQKVTVSSRDDAVLLVAWIGERKGTVVGLLGAAETT</sequence>
<proteinExistence type="predicted"/>
<dbReference type="EMBL" id="JASBWR010000103">
    <property type="protein sequence ID" value="KAJ9095194.1"/>
    <property type="molecule type" value="Genomic_DNA"/>
</dbReference>
<accession>A0ACC2V7P4</accession>
<gene>
    <name evidence="1" type="ORF">QFC19_007649</name>
</gene>
<keyword evidence="2" id="KW-1185">Reference proteome</keyword>
<name>A0ACC2V7P4_9TREE</name>
<evidence type="ECO:0000313" key="2">
    <source>
        <dbReference type="Proteomes" id="UP001241377"/>
    </source>
</evidence>
<organism evidence="1 2">
    <name type="scientific">Naganishia cerealis</name>
    <dbReference type="NCBI Taxonomy" id="610337"/>
    <lineage>
        <taxon>Eukaryota</taxon>
        <taxon>Fungi</taxon>
        <taxon>Dikarya</taxon>
        <taxon>Basidiomycota</taxon>
        <taxon>Agaricomycotina</taxon>
        <taxon>Tremellomycetes</taxon>
        <taxon>Filobasidiales</taxon>
        <taxon>Filobasidiaceae</taxon>
        <taxon>Naganishia</taxon>
    </lineage>
</organism>